<dbReference type="EMBL" id="MU003791">
    <property type="protein sequence ID" value="KAF2721299.1"/>
    <property type="molecule type" value="Genomic_DNA"/>
</dbReference>
<reference evidence="2" key="1">
    <citation type="journal article" date="2020" name="Stud. Mycol.">
        <title>101 Dothideomycetes genomes: a test case for predicting lifestyles and emergence of pathogens.</title>
        <authorList>
            <person name="Haridas S."/>
            <person name="Albert R."/>
            <person name="Binder M."/>
            <person name="Bloem J."/>
            <person name="Labutti K."/>
            <person name="Salamov A."/>
            <person name="Andreopoulos B."/>
            <person name="Baker S."/>
            <person name="Barry K."/>
            <person name="Bills G."/>
            <person name="Bluhm B."/>
            <person name="Cannon C."/>
            <person name="Castanera R."/>
            <person name="Culley D."/>
            <person name="Daum C."/>
            <person name="Ezra D."/>
            <person name="Gonzalez J."/>
            <person name="Henrissat B."/>
            <person name="Kuo A."/>
            <person name="Liang C."/>
            <person name="Lipzen A."/>
            <person name="Lutzoni F."/>
            <person name="Magnuson J."/>
            <person name="Mondo S."/>
            <person name="Nolan M."/>
            <person name="Ohm R."/>
            <person name="Pangilinan J."/>
            <person name="Park H.-J."/>
            <person name="Ramirez L."/>
            <person name="Alfaro M."/>
            <person name="Sun H."/>
            <person name="Tritt A."/>
            <person name="Yoshinaga Y."/>
            <person name="Zwiers L.-H."/>
            <person name="Turgeon B."/>
            <person name="Goodwin S."/>
            <person name="Spatafora J."/>
            <person name="Crous P."/>
            <person name="Grigoriev I."/>
        </authorList>
    </citation>
    <scope>NUCLEOTIDE SEQUENCE</scope>
    <source>
        <strain evidence="2">CBS 116435</strain>
    </source>
</reference>
<dbReference type="Proteomes" id="UP000799441">
    <property type="component" value="Unassembled WGS sequence"/>
</dbReference>
<protein>
    <submittedName>
        <fullName evidence="2">Uncharacterized protein</fullName>
    </submittedName>
</protein>
<organism evidence="2 3">
    <name type="scientific">Polychaeton citri CBS 116435</name>
    <dbReference type="NCBI Taxonomy" id="1314669"/>
    <lineage>
        <taxon>Eukaryota</taxon>
        <taxon>Fungi</taxon>
        <taxon>Dikarya</taxon>
        <taxon>Ascomycota</taxon>
        <taxon>Pezizomycotina</taxon>
        <taxon>Dothideomycetes</taxon>
        <taxon>Dothideomycetidae</taxon>
        <taxon>Capnodiales</taxon>
        <taxon>Capnodiaceae</taxon>
        <taxon>Polychaeton</taxon>
    </lineage>
</organism>
<dbReference type="AlphaFoldDB" id="A0A9P4Q7N7"/>
<dbReference type="OrthoDB" id="10639587at2759"/>
<feature type="compositionally biased region" description="Basic and acidic residues" evidence="1">
    <location>
        <begin position="77"/>
        <end position="96"/>
    </location>
</feature>
<feature type="region of interest" description="Disordered" evidence="1">
    <location>
        <begin position="1"/>
        <end position="119"/>
    </location>
</feature>
<gene>
    <name evidence="2" type="ORF">K431DRAFT_303517</name>
</gene>
<evidence type="ECO:0000256" key="1">
    <source>
        <dbReference type="SAM" id="MobiDB-lite"/>
    </source>
</evidence>
<proteinExistence type="predicted"/>
<sequence>MATAIYNKSKRSPLTPPTITPPYINRQHSYNSRGQNMSTSPTDATSILAKVASRPHSPRRPSPMGSMASSVSSSSEQRPHSTERRRSWEDCKHQHDGGYISFPDFDSEQAAGHQSDEGS</sequence>
<name>A0A9P4Q7N7_9PEZI</name>
<feature type="compositionally biased region" description="Low complexity" evidence="1">
    <location>
        <begin position="62"/>
        <end position="75"/>
    </location>
</feature>
<evidence type="ECO:0000313" key="2">
    <source>
        <dbReference type="EMBL" id="KAF2721299.1"/>
    </source>
</evidence>
<comment type="caution">
    <text evidence="2">The sequence shown here is derived from an EMBL/GenBank/DDBJ whole genome shotgun (WGS) entry which is preliminary data.</text>
</comment>
<accession>A0A9P4Q7N7</accession>
<keyword evidence="3" id="KW-1185">Reference proteome</keyword>
<feature type="compositionally biased region" description="Polar residues" evidence="1">
    <location>
        <begin position="26"/>
        <end position="45"/>
    </location>
</feature>
<evidence type="ECO:0000313" key="3">
    <source>
        <dbReference type="Proteomes" id="UP000799441"/>
    </source>
</evidence>